<evidence type="ECO:0000313" key="2">
    <source>
        <dbReference type="EMBL" id="MFC6879394.1"/>
    </source>
</evidence>
<sequence>MNARRAGLVPPRPGRNPVRGRAAYTPSRLRRWRVRPDGLATMEGLGDLAEHLRELLVDADALSEGNLAGLVCLDGLLRQLLEVA</sequence>
<gene>
    <name evidence="2" type="ORF">ACFQKB_06400</name>
</gene>
<protein>
    <submittedName>
        <fullName evidence="2">Uncharacterized protein</fullName>
    </submittedName>
</protein>
<name>A0ABW2CCL5_9ACTN</name>
<evidence type="ECO:0000256" key="1">
    <source>
        <dbReference type="SAM" id="MobiDB-lite"/>
    </source>
</evidence>
<reference evidence="3" key="1">
    <citation type="journal article" date="2019" name="Int. J. Syst. Evol. Microbiol.">
        <title>The Global Catalogue of Microorganisms (GCM) 10K type strain sequencing project: providing services to taxonomists for standard genome sequencing and annotation.</title>
        <authorList>
            <consortium name="The Broad Institute Genomics Platform"/>
            <consortium name="The Broad Institute Genome Sequencing Center for Infectious Disease"/>
            <person name="Wu L."/>
            <person name="Ma J."/>
        </authorList>
    </citation>
    <scope>NUCLEOTIDE SEQUENCE [LARGE SCALE GENOMIC DNA]</scope>
    <source>
        <strain evidence="3">JCM 3369</strain>
    </source>
</reference>
<keyword evidence="3" id="KW-1185">Reference proteome</keyword>
<dbReference type="EMBL" id="JBHSXS010000002">
    <property type="protein sequence ID" value="MFC6879394.1"/>
    <property type="molecule type" value="Genomic_DNA"/>
</dbReference>
<comment type="caution">
    <text evidence="2">The sequence shown here is derived from an EMBL/GenBank/DDBJ whole genome shotgun (WGS) entry which is preliminary data.</text>
</comment>
<accession>A0ABW2CCL5</accession>
<dbReference type="RefSeq" id="WP_160824016.1">
    <property type="nucleotide sequence ID" value="NZ_JBHSXE010000001.1"/>
</dbReference>
<proteinExistence type="predicted"/>
<dbReference type="Proteomes" id="UP001596380">
    <property type="component" value="Unassembled WGS sequence"/>
</dbReference>
<organism evidence="2 3">
    <name type="scientific">Actinomadura yumaensis</name>
    <dbReference type="NCBI Taxonomy" id="111807"/>
    <lineage>
        <taxon>Bacteria</taxon>
        <taxon>Bacillati</taxon>
        <taxon>Actinomycetota</taxon>
        <taxon>Actinomycetes</taxon>
        <taxon>Streptosporangiales</taxon>
        <taxon>Thermomonosporaceae</taxon>
        <taxon>Actinomadura</taxon>
    </lineage>
</organism>
<evidence type="ECO:0000313" key="3">
    <source>
        <dbReference type="Proteomes" id="UP001596380"/>
    </source>
</evidence>
<feature type="region of interest" description="Disordered" evidence="1">
    <location>
        <begin position="1"/>
        <end position="21"/>
    </location>
</feature>